<dbReference type="Proteomes" id="UP000800039">
    <property type="component" value="Unassembled WGS sequence"/>
</dbReference>
<dbReference type="OrthoDB" id="443402at2759"/>
<dbReference type="PANTHER" id="PTHR10039:SF5">
    <property type="entry name" value="NACHT DOMAIN-CONTAINING PROTEIN"/>
    <property type="match status" value="1"/>
</dbReference>
<accession>A0A9P4L8U0</accession>
<dbReference type="AlphaFoldDB" id="A0A9P4L8U0"/>
<dbReference type="GeneID" id="63852189"/>
<evidence type="ECO:0000313" key="4">
    <source>
        <dbReference type="Proteomes" id="UP000800039"/>
    </source>
</evidence>
<dbReference type="SUPFAM" id="SSF52540">
    <property type="entry name" value="P-loop containing nucleoside triphosphate hydrolases"/>
    <property type="match status" value="1"/>
</dbReference>
<dbReference type="Pfam" id="PF24883">
    <property type="entry name" value="NPHP3_N"/>
    <property type="match status" value="1"/>
</dbReference>
<evidence type="ECO:0000256" key="1">
    <source>
        <dbReference type="ARBA" id="ARBA00022737"/>
    </source>
</evidence>
<dbReference type="EMBL" id="ML976616">
    <property type="protein sequence ID" value="KAF1845633.1"/>
    <property type="molecule type" value="Genomic_DNA"/>
</dbReference>
<name>A0A9P4L8U0_9PLEO</name>
<protein>
    <recommendedName>
        <fullName evidence="2">Nephrocystin 3-like N-terminal domain-containing protein</fullName>
    </recommendedName>
</protein>
<comment type="caution">
    <text evidence="3">The sequence shown here is derived from an EMBL/GenBank/DDBJ whole genome shotgun (WGS) entry which is preliminary data.</text>
</comment>
<keyword evidence="1" id="KW-0677">Repeat</keyword>
<dbReference type="InterPro" id="IPR027417">
    <property type="entry name" value="P-loop_NTPase"/>
</dbReference>
<gene>
    <name evidence="3" type="ORF">K460DRAFT_377005</name>
</gene>
<reference evidence="3" key="1">
    <citation type="submission" date="2020-01" db="EMBL/GenBank/DDBJ databases">
        <authorList>
            <consortium name="DOE Joint Genome Institute"/>
            <person name="Haridas S."/>
            <person name="Albert R."/>
            <person name="Binder M."/>
            <person name="Bloem J."/>
            <person name="Labutti K."/>
            <person name="Salamov A."/>
            <person name="Andreopoulos B."/>
            <person name="Baker S.E."/>
            <person name="Barry K."/>
            <person name="Bills G."/>
            <person name="Bluhm B.H."/>
            <person name="Cannon C."/>
            <person name="Castanera R."/>
            <person name="Culley D.E."/>
            <person name="Daum C."/>
            <person name="Ezra D."/>
            <person name="Gonzalez J.B."/>
            <person name="Henrissat B."/>
            <person name="Kuo A."/>
            <person name="Liang C."/>
            <person name="Lipzen A."/>
            <person name="Lutzoni F."/>
            <person name="Magnuson J."/>
            <person name="Mondo S."/>
            <person name="Nolan M."/>
            <person name="Ohm R."/>
            <person name="Pangilinan J."/>
            <person name="Park H.-J."/>
            <person name="Ramirez L."/>
            <person name="Alfaro M."/>
            <person name="Sun H."/>
            <person name="Tritt A."/>
            <person name="Yoshinaga Y."/>
            <person name="Zwiers L.-H."/>
            <person name="Turgeon B.G."/>
            <person name="Goodwin S.B."/>
            <person name="Spatafora J.W."/>
            <person name="Crous P.W."/>
            <person name="Grigoriev I.V."/>
        </authorList>
    </citation>
    <scope>NUCLEOTIDE SEQUENCE</scope>
    <source>
        <strain evidence="3">CBS 394.84</strain>
    </source>
</reference>
<sequence length="879" mass="98306">MVRPIPAVGLASALVQIIDFTINTLRKDHPIFQPSDPSTTPVENAAFLQDLVQNLYRLIDLIDQSELKKIHDEKSANKAAKKLSEAAQQLLKLSDQTKELTTSLIDALIAAQTRGSFGDPRWGTAREALTNGVWKQGDVTGAKKKFRALRREVETALLLALRQYLDQSAESGLPVFTAEDSGRLHHWEKWQNTALDAIHANDWKHNKKKNVEEFSKQVDTLIQAEKEAHFCETMFKLLWFEELDDRLNSIAKPLGNGFEFVFGESQQQVGGLLEWFGSSRGEGLYWVTGKPGSGKTTLMKHLFRNPRIFSSLEAWSGPTPGITSGFFFWGCGNELQKSSVGLLRTILYESLQDMVFGPLEQGQDVIQWLFTDRWNQFTSYGGGLHEFSFPELRRAFEVMVSDVSKKFLFLIDGLDEMDEYPNELIDMILSATKKDHIKICVSSRESAIFLTAFEQRPRLVVNEHTDDDIQAYVKSTFNREIKLEKLRGKRDGEKETSIVSTLAKKASGVFLWATLSTAFLLLGLQEGDDFLVLKDRADALPYQLDDLLPHILDKVEITDLEAIWKVHVLLQKHSYPGILPLSFALTAEIPATFAADVRPLKPVEITKRIDDMHTLLTQQCKTLVTIYNTGPPEQLGIDESPDNLKVTYTHRAIRDYLFSQPELFSKIPTNASTLFAEQQWANAHLWTLKTLALPLLSPSSSDAIVPLRIWTPLSRALEASLTLCAETKKLPLTYMHAALSTAIFLHLKSETGSDLPYFPGPLSSSSSSSATSATSLTTALDLAVLLNLQGYVAVKAKGAERKDVRHAIEFNREMRKRLGAGGEARWFGTGGGGVGKGNEGKLKAEYGRVRTEMDALLEYYAKAVRFGTPKPHVDVPEYV</sequence>
<dbReference type="Gene3D" id="3.40.50.300">
    <property type="entry name" value="P-loop containing nucleotide triphosphate hydrolases"/>
    <property type="match status" value="1"/>
</dbReference>
<keyword evidence="4" id="KW-1185">Reference proteome</keyword>
<dbReference type="RefSeq" id="XP_040788196.1">
    <property type="nucleotide sequence ID" value="XM_040934938.1"/>
</dbReference>
<dbReference type="InterPro" id="IPR056884">
    <property type="entry name" value="NPHP3-like_N"/>
</dbReference>
<evidence type="ECO:0000259" key="2">
    <source>
        <dbReference type="Pfam" id="PF24883"/>
    </source>
</evidence>
<organism evidence="3 4">
    <name type="scientific">Cucurbitaria berberidis CBS 394.84</name>
    <dbReference type="NCBI Taxonomy" id="1168544"/>
    <lineage>
        <taxon>Eukaryota</taxon>
        <taxon>Fungi</taxon>
        <taxon>Dikarya</taxon>
        <taxon>Ascomycota</taxon>
        <taxon>Pezizomycotina</taxon>
        <taxon>Dothideomycetes</taxon>
        <taxon>Pleosporomycetidae</taxon>
        <taxon>Pleosporales</taxon>
        <taxon>Pleosporineae</taxon>
        <taxon>Cucurbitariaceae</taxon>
        <taxon>Cucurbitaria</taxon>
    </lineage>
</organism>
<feature type="domain" description="Nephrocystin 3-like N-terminal" evidence="2">
    <location>
        <begin position="274"/>
        <end position="444"/>
    </location>
</feature>
<dbReference type="PANTHER" id="PTHR10039">
    <property type="entry name" value="AMELOGENIN"/>
    <property type="match status" value="1"/>
</dbReference>
<evidence type="ECO:0000313" key="3">
    <source>
        <dbReference type="EMBL" id="KAF1845633.1"/>
    </source>
</evidence>
<proteinExistence type="predicted"/>